<dbReference type="KEGG" id="psac:PSM36_1514"/>
<dbReference type="RefSeq" id="WP_076930329.1">
    <property type="nucleotide sequence ID" value="NZ_LT605205.1"/>
</dbReference>
<dbReference type="PROSITE" id="PS51257">
    <property type="entry name" value="PROKAR_LIPOPROTEIN"/>
    <property type="match status" value="1"/>
</dbReference>
<sequence length="79" mass="8171">MKKVLLFVAIVATLGFISCNTAQQKAEKATQDSIAEAARLDSIAKVQADSIRAAIEAAEAAAADTLEQVVEEAAAPANQ</sequence>
<keyword evidence="3" id="KW-1185">Reference proteome</keyword>
<reference evidence="2 3" key="1">
    <citation type="submission" date="2016-08" db="EMBL/GenBank/DDBJ databases">
        <authorList>
            <person name="Seilhamer J.J."/>
        </authorList>
    </citation>
    <scope>NUCLEOTIDE SEQUENCE [LARGE SCALE GENOMIC DNA]</scope>
    <source>
        <strain evidence="2">M3/6</strain>
    </source>
</reference>
<evidence type="ECO:0000313" key="2">
    <source>
        <dbReference type="EMBL" id="SCD20334.1"/>
    </source>
</evidence>
<accession>A0A1R3T9R5</accession>
<evidence type="ECO:0000256" key="1">
    <source>
        <dbReference type="SAM" id="SignalP"/>
    </source>
</evidence>
<dbReference type="EMBL" id="LT605205">
    <property type="protein sequence ID" value="SCD20334.1"/>
    <property type="molecule type" value="Genomic_DNA"/>
</dbReference>
<dbReference type="Proteomes" id="UP000187464">
    <property type="component" value="Chromosome I"/>
</dbReference>
<feature type="chain" id="PRO_5012503687" evidence="1">
    <location>
        <begin position="23"/>
        <end position="79"/>
    </location>
</feature>
<organism evidence="2 3">
    <name type="scientific">Proteiniphilum saccharofermentans</name>
    <dbReference type="NCBI Taxonomy" id="1642647"/>
    <lineage>
        <taxon>Bacteria</taxon>
        <taxon>Pseudomonadati</taxon>
        <taxon>Bacteroidota</taxon>
        <taxon>Bacteroidia</taxon>
        <taxon>Bacteroidales</taxon>
        <taxon>Dysgonomonadaceae</taxon>
        <taxon>Proteiniphilum</taxon>
    </lineage>
</organism>
<feature type="signal peptide" evidence="1">
    <location>
        <begin position="1"/>
        <end position="22"/>
    </location>
</feature>
<gene>
    <name evidence="2" type="ORF">PSM36_1514</name>
</gene>
<dbReference type="AlphaFoldDB" id="A0A1R3T9R5"/>
<evidence type="ECO:0000313" key="3">
    <source>
        <dbReference type="Proteomes" id="UP000187464"/>
    </source>
</evidence>
<protein>
    <submittedName>
        <fullName evidence="2">Putative secreted protein</fullName>
    </submittedName>
</protein>
<keyword evidence="1" id="KW-0732">Signal</keyword>
<proteinExistence type="predicted"/>
<name>A0A1R3T9R5_9BACT</name>